<evidence type="ECO:0000313" key="1">
    <source>
        <dbReference type="EMBL" id="KTR08539.1"/>
    </source>
</evidence>
<protein>
    <submittedName>
        <fullName evidence="1">Lysophospholipase</fullName>
    </submittedName>
</protein>
<dbReference type="InterPro" id="IPR008320">
    <property type="entry name" value="UCP032025"/>
</dbReference>
<dbReference type="EMBL" id="LDQA01000001">
    <property type="protein sequence ID" value="KTR08539.1"/>
    <property type="molecule type" value="Genomic_DNA"/>
</dbReference>
<dbReference type="Proteomes" id="UP000078529">
    <property type="component" value="Unassembled WGS sequence"/>
</dbReference>
<sequence length="143" mass="16435">MPLHMIKLCVGVETIEDLQTHVEHRLLAQRLAGQPEEQFHVTRVMPKRADDIVAGGSLYWVIRGQVQVRQPVLRFDPFTAEDGIERCRIVLRPEFIATQWQPRRAFQGWRYLVSDDAPADREAEEGVGLPQQLQRELADLGLL</sequence>
<keyword evidence="2" id="KW-1185">Reference proteome</keyword>
<accession>A0A147DCB2</accession>
<name>A0A147DCB2_9HYPH</name>
<dbReference type="AlphaFoldDB" id="A0A147DCB2"/>
<dbReference type="PATRIC" id="fig|401562.4.peg.191"/>
<proteinExistence type="predicted"/>
<comment type="caution">
    <text evidence="1">The sequence shown here is derived from an EMBL/GenBank/DDBJ whole genome shotgun (WGS) entry which is preliminary data.</text>
</comment>
<dbReference type="RefSeq" id="WP_058598395.1">
    <property type="nucleotide sequence ID" value="NZ_LDQA01000001.1"/>
</dbReference>
<reference evidence="1 2" key="1">
    <citation type="journal article" date="2016" name="Front. Microbiol.">
        <title>Genomic Resource of Rice Seed Associated Bacteria.</title>
        <authorList>
            <person name="Midha S."/>
            <person name="Bansal K."/>
            <person name="Sharma S."/>
            <person name="Kumar N."/>
            <person name="Patil P.P."/>
            <person name="Chaudhry V."/>
            <person name="Patil P.B."/>
        </authorList>
    </citation>
    <scope>NUCLEOTIDE SEQUENCE [LARGE SCALE GENOMIC DNA]</scope>
    <source>
        <strain evidence="1 2">NS365</strain>
    </source>
</reference>
<gene>
    <name evidence="1" type="ORF">NS365_00955</name>
</gene>
<dbReference type="PIRSF" id="PIRSF032025">
    <property type="entry name" value="UCP032025"/>
    <property type="match status" value="1"/>
</dbReference>
<dbReference type="Pfam" id="PF07370">
    <property type="entry name" value="DUF1489"/>
    <property type="match status" value="1"/>
</dbReference>
<evidence type="ECO:0000313" key="2">
    <source>
        <dbReference type="Proteomes" id="UP000078529"/>
    </source>
</evidence>
<organism evidence="1 2">
    <name type="scientific">Aureimonas ureilytica</name>
    <dbReference type="NCBI Taxonomy" id="401562"/>
    <lineage>
        <taxon>Bacteria</taxon>
        <taxon>Pseudomonadati</taxon>
        <taxon>Pseudomonadota</taxon>
        <taxon>Alphaproteobacteria</taxon>
        <taxon>Hyphomicrobiales</taxon>
        <taxon>Aurantimonadaceae</taxon>
        <taxon>Aureimonas</taxon>
    </lineage>
</organism>